<keyword evidence="5 9" id="KW-0560">Oxidoreductase</keyword>
<protein>
    <submittedName>
        <fullName evidence="9">Butyryl-CoA dehydrogenase</fullName>
        <ecNumber evidence="9">1.3.8.1</ecNumber>
    </submittedName>
</protein>
<evidence type="ECO:0000259" key="6">
    <source>
        <dbReference type="Pfam" id="PF00441"/>
    </source>
</evidence>
<feature type="domain" description="Acyl-CoA dehydrogenase/oxidase N-terminal" evidence="8">
    <location>
        <begin position="6"/>
        <end position="113"/>
    </location>
</feature>
<comment type="caution">
    <text evidence="9">The sequence shown here is derived from an EMBL/GenBank/DDBJ whole genome shotgun (WGS) entry which is preliminary data.</text>
</comment>
<dbReference type="Pfam" id="PF02770">
    <property type="entry name" value="Acyl-CoA_dh_M"/>
    <property type="match status" value="1"/>
</dbReference>
<sequence length="377" mass="41520">MNIKQNEMVRKMARELVKNEVMPFDKEMDQKAEFPWHVMKEIAKYGAFGLTEDPAYGGAGLDSYAETIFTEEMAYGSSSIAITLDAHYLAAHIFAKYASKELKDRLMPDMNSGNCIGCFALTEPSAGSDAAGIKSTAHLEGDEWVINGQKAWITNYSVSGFYLLAVLTDKTKGTRGISVIMVEKGNPGLKFGHKEDKMGIRGSDTGELFMSNCRVPKENLIGELGKGFKYCMEVLDIGRHLIGAMSVGVMRRCMDESVKYANERKAFGQSIGKFEAVSFKIADMKIAIETAEALTEKICYLRENKQPFSVPAACLKAYGGQRAVWSADAAIQIHGGNGYSKEFVPERLLRDAKILEIGEGTTEIQKMIIGNSMLSIK</sequence>
<proteinExistence type="inferred from homology"/>
<dbReference type="EC" id="1.3.8.1" evidence="9"/>
<feature type="domain" description="Acyl-CoA oxidase/dehydrogenase middle" evidence="7">
    <location>
        <begin position="118"/>
        <end position="213"/>
    </location>
</feature>
<dbReference type="PANTHER" id="PTHR43884">
    <property type="entry name" value="ACYL-COA DEHYDROGENASE"/>
    <property type="match status" value="1"/>
</dbReference>
<dbReference type="InterPro" id="IPR037069">
    <property type="entry name" value="AcylCoA_DH/ox_N_sf"/>
</dbReference>
<dbReference type="SUPFAM" id="SSF47203">
    <property type="entry name" value="Acyl-CoA dehydrogenase C-terminal domain-like"/>
    <property type="match status" value="1"/>
</dbReference>
<keyword evidence="4 5" id="KW-0274">FAD</keyword>
<dbReference type="InterPro" id="IPR009100">
    <property type="entry name" value="AcylCoA_DH/oxidase_NM_dom_sf"/>
</dbReference>
<dbReference type="RefSeq" id="WP_209459029.1">
    <property type="nucleotide sequence ID" value="NZ_JAGGKC010000008.1"/>
</dbReference>
<evidence type="ECO:0000256" key="2">
    <source>
        <dbReference type="ARBA" id="ARBA00009347"/>
    </source>
</evidence>
<evidence type="ECO:0000256" key="4">
    <source>
        <dbReference type="ARBA" id="ARBA00022827"/>
    </source>
</evidence>
<dbReference type="Pfam" id="PF02771">
    <property type="entry name" value="Acyl-CoA_dh_N"/>
    <property type="match status" value="1"/>
</dbReference>
<dbReference type="Gene3D" id="2.40.110.10">
    <property type="entry name" value="Butyryl-CoA Dehydrogenase, subunit A, domain 2"/>
    <property type="match status" value="1"/>
</dbReference>
<dbReference type="PROSITE" id="PS00072">
    <property type="entry name" value="ACYL_COA_DH_1"/>
    <property type="match status" value="1"/>
</dbReference>
<evidence type="ECO:0000313" key="10">
    <source>
        <dbReference type="Proteomes" id="UP001519271"/>
    </source>
</evidence>
<name>A0ABS4G2N1_9CLOT</name>
<dbReference type="Gene3D" id="1.10.540.10">
    <property type="entry name" value="Acyl-CoA dehydrogenase/oxidase, N-terminal domain"/>
    <property type="match status" value="1"/>
</dbReference>
<dbReference type="Proteomes" id="UP001519271">
    <property type="component" value="Unassembled WGS sequence"/>
</dbReference>
<evidence type="ECO:0000259" key="7">
    <source>
        <dbReference type="Pfam" id="PF02770"/>
    </source>
</evidence>
<dbReference type="EMBL" id="JAGGKC010000008">
    <property type="protein sequence ID" value="MBP1918806.1"/>
    <property type="molecule type" value="Genomic_DNA"/>
</dbReference>
<dbReference type="GO" id="GO:0016937">
    <property type="term" value="F:short-chain fatty acyl-CoA dehydrogenase activity"/>
    <property type="evidence" value="ECO:0007669"/>
    <property type="project" value="UniProtKB-EC"/>
</dbReference>
<dbReference type="InterPro" id="IPR006089">
    <property type="entry name" value="Acyl-CoA_DH_CS"/>
</dbReference>
<dbReference type="InterPro" id="IPR013786">
    <property type="entry name" value="AcylCoA_DH/ox_N"/>
</dbReference>
<evidence type="ECO:0000259" key="8">
    <source>
        <dbReference type="Pfam" id="PF02771"/>
    </source>
</evidence>
<evidence type="ECO:0000256" key="1">
    <source>
        <dbReference type="ARBA" id="ARBA00001974"/>
    </source>
</evidence>
<dbReference type="Gene3D" id="1.20.140.10">
    <property type="entry name" value="Butyryl-CoA Dehydrogenase, subunit A, domain 3"/>
    <property type="match status" value="1"/>
</dbReference>
<evidence type="ECO:0000313" key="9">
    <source>
        <dbReference type="EMBL" id="MBP1918806.1"/>
    </source>
</evidence>
<keyword evidence="3 5" id="KW-0285">Flavoprotein</keyword>
<dbReference type="InterPro" id="IPR046373">
    <property type="entry name" value="Acyl-CoA_Oxase/DH_mid-dom_sf"/>
</dbReference>
<keyword evidence="10" id="KW-1185">Reference proteome</keyword>
<comment type="cofactor">
    <cofactor evidence="1 5">
        <name>FAD</name>
        <dbReference type="ChEBI" id="CHEBI:57692"/>
    </cofactor>
</comment>
<dbReference type="PROSITE" id="PS00073">
    <property type="entry name" value="ACYL_COA_DH_2"/>
    <property type="match status" value="1"/>
</dbReference>
<dbReference type="InterPro" id="IPR009075">
    <property type="entry name" value="AcylCo_DH/oxidase_C"/>
</dbReference>
<evidence type="ECO:0000256" key="5">
    <source>
        <dbReference type="RuleBase" id="RU362125"/>
    </source>
</evidence>
<dbReference type="Pfam" id="PF00441">
    <property type="entry name" value="Acyl-CoA_dh_1"/>
    <property type="match status" value="1"/>
</dbReference>
<accession>A0ABS4G2N1</accession>
<reference evidence="9 10" key="1">
    <citation type="submission" date="2021-03" db="EMBL/GenBank/DDBJ databases">
        <title>Genomic Encyclopedia of Type Strains, Phase IV (KMG-IV): sequencing the most valuable type-strain genomes for metagenomic binning, comparative biology and taxonomic classification.</title>
        <authorList>
            <person name="Goeker M."/>
        </authorList>
    </citation>
    <scope>NUCLEOTIDE SEQUENCE [LARGE SCALE GENOMIC DNA]</scope>
    <source>
        <strain evidence="9 10">DSM 6139</strain>
    </source>
</reference>
<dbReference type="SUPFAM" id="SSF56645">
    <property type="entry name" value="Acyl-CoA dehydrogenase NM domain-like"/>
    <property type="match status" value="1"/>
</dbReference>
<organism evidence="9 10">
    <name type="scientific">Youngiibacter multivorans</name>
    <dbReference type="NCBI Taxonomy" id="937251"/>
    <lineage>
        <taxon>Bacteria</taxon>
        <taxon>Bacillati</taxon>
        <taxon>Bacillota</taxon>
        <taxon>Clostridia</taxon>
        <taxon>Eubacteriales</taxon>
        <taxon>Clostridiaceae</taxon>
        <taxon>Youngiibacter</taxon>
    </lineage>
</organism>
<comment type="similarity">
    <text evidence="2 5">Belongs to the acyl-CoA dehydrogenase family.</text>
</comment>
<feature type="domain" description="Acyl-CoA dehydrogenase/oxidase C-terminal" evidence="6">
    <location>
        <begin position="225"/>
        <end position="373"/>
    </location>
</feature>
<dbReference type="PANTHER" id="PTHR43884:SF12">
    <property type="entry name" value="ISOVALERYL-COA DEHYDROGENASE, MITOCHONDRIAL-RELATED"/>
    <property type="match status" value="1"/>
</dbReference>
<dbReference type="InterPro" id="IPR036250">
    <property type="entry name" value="AcylCo_DH-like_C"/>
</dbReference>
<gene>
    <name evidence="9" type="ORF">J2Z34_001286</name>
</gene>
<evidence type="ECO:0000256" key="3">
    <source>
        <dbReference type="ARBA" id="ARBA00022630"/>
    </source>
</evidence>
<dbReference type="InterPro" id="IPR006091">
    <property type="entry name" value="Acyl-CoA_Oxase/DH_mid-dom"/>
</dbReference>